<evidence type="ECO:0000313" key="2">
    <source>
        <dbReference type="Proteomes" id="UP000035680"/>
    </source>
</evidence>
<keyword evidence="2" id="KW-1185">Reference proteome</keyword>
<feature type="region of interest" description="Disordered" evidence="1">
    <location>
        <begin position="64"/>
        <end position="91"/>
    </location>
</feature>
<evidence type="ECO:0000313" key="3">
    <source>
        <dbReference type="WBParaSite" id="SVE_0602600.1"/>
    </source>
</evidence>
<protein>
    <submittedName>
        <fullName evidence="3">Uncharacterized protein</fullName>
    </submittedName>
</protein>
<dbReference type="Proteomes" id="UP000035680">
    <property type="component" value="Unassembled WGS sequence"/>
</dbReference>
<dbReference type="WBParaSite" id="SVE_0602600.1">
    <property type="protein sequence ID" value="SVE_0602600.1"/>
    <property type="gene ID" value="SVE_0602600"/>
</dbReference>
<proteinExistence type="predicted"/>
<organism evidence="2 3">
    <name type="scientific">Strongyloides venezuelensis</name>
    <name type="common">Threadworm</name>
    <dbReference type="NCBI Taxonomy" id="75913"/>
    <lineage>
        <taxon>Eukaryota</taxon>
        <taxon>Metazoa</taxon>
        <taxon>Ecdysozoa</taxon>
        <taxon>Nematoda</taxon>
        <taxon>Chromadorea</taxon>
        <taxon>Rhabditida</taxon>
        <taxon>Tylenchina</taxon>
        <taxon>Panagrolaimomorpha</taxon>
        <taxon>Strongyloidoidea</taxon>
        <taxon>Strongyloididae</taxon>
        <taxon>Strongyloides</taxon>
    </lineage>
</organism>
<reference evidence="2" key="1">
    <citation type="submission" date="2014-07" db="EMBL/GenBank/DDBJ databases">
        <authorList>
            <person name="Martin A.A"/>
            <person name="De Silva N."/>
        </authorList>
    </citation>
    <scope>NUCLEOTIDE SEQUENCE</scope>
</reference>
<accession>A0A0K0FB20</accession>
<feature type="compositionally biased region" description="Low complexity" evidence="1">
    <location>
        <begin position="82"/>
        <end position="91"/>
    </location>
</feature>
<feature type="compositionally biased region" description="Basic residues" evidence="1">
    <location>
        <begin position="72"/>
        <end position="81"/>
    </location>
</feature>
<sequence length="131" mass="15032">MSKIVFKSSQDGINQLPELMERLHMILHRSQSDYEVNISISVSKIASKYNSRVLTDSTTSLCTTPHTETKLPKKTSRRTNKKTTTTTGTSSIFQQTSGEYVDLAKLRENDDKKRRFEKVSRSLISNRPHRK</sequence>
<evidence type="ECO:0000256" key="1">
    <source>
        <dbReference type="SAM" id="MobiDB-lite"/>
    </source>
</evidence>
<name>A0A0K0FB20_STRVS</name>
<reference evidence="3" key="2">
    <citation type="submission" date="2015-08" db="UniProtKB">
        <authorList>
            <consortium name="WormBaseParasite"/>
        </authorList>
    </citation>
    <scope>IDENTIFICATION</scope>
</reference>
<dbReference type="AlphaFoldDB" id="A0A0K0FB20"/>